<evidence type="ECO:0000259" key="2">
    <source>
        <dbReference type="Pfam" id="PF12776"/>
    </source>
</evidence>
<evidence type="ECO:0000313" key="4">
    <source>
        <dbReference type="Proteomes" id="UP001420932"/>
    </source>
</evidence>
<dbReference type="AlphaFoldDB" id="A0AAP0KFI3"/>
<accession>A0AAP0KFI3</accession>
<sequence>MRRSSQSLQSATSQGAKVGRRKWTIFEVEKLVEAMREMVDSGVYKADNGFKLGYLHFLEERMSTSCPNSGLKSKPHIESRFKTLKKDWTVFHDILTGACHGCSGFVYDNENNTIVASDDVWADYIKNLPEVEKWHGKRFYYYDEYSGVPNTMNIAHSSGSRRARSKKPEMSSKGSKRQSGDSRTNIRDYMLKVAEIMAVEIRKSTVEIAKTILVDKERREAVVAALEEVYSVPNIERAIYAIKLMKRNKLLVGFLSLEAPYRLTWLQRMFPDVK</sequence>
<evidence type="ECO:0000313" key="3">
    <source>
        <dbReference type="EMBL" id="KAK9150554.1"/>
    </source>
</evidence>
<dbReference type="PANTHER" id="PTHR46250">
    <property type="entry name" value="MYB/SANT-LIKE DNA-BINDING DOMAIN PROTEIN-RELATED"/>
    <property type="match status" value="1"/>
</dbReference>
<evidence type="ECO:0000256" key="1">
    <source>
        <dbReference type="SAM" id="MobiDB-lite"/>
    </source>
</evidence>
<dbReference type="InterPro" id="IPR024752">
    <property type="entry name" value="Myb/SANT-like_dom"/>
</dbReference>
<reference evidence="3 4" key="1">
    <citation type="submission" date="2024-01" db="EMBL/GenBank/DDBJ databases">
        <title>Genome assemblies of Stephania.</title>
        <authorList>
            <person name="Yang L."/>
        </authorList>
    </citation>
    <scope>NUCLEOTIDE SEQUENCE [LARGE SCALE GENOMIC DNA]</scope>
    <source>
        <strain evidence="3">YNDBR</strain>
        <tissue evidence="3">Leaf</tissue>
    </source>
</reference>
<organism evidence="3 4">
    <name type="scientific">Stephania yunnanensis</name>
    <dbReference type="NCBI Taxonomy" id="152371"/>
    <lineage>
        <taxon>Eukaryota</taxon>
        <taxon>Viridiplantae</taxon>
        <taxon>Streptophyta</taxon>
        <taxon>Embryophyta</taxon>
        <taxon>Tracheophyta</taxon>
        <taxon>Spermatophyta</taxon>
        <taxon>Magnoliopsida</taxon>
        <taxon>Ranunculales</taxon>
        <taxon>Menispermaceae</taxon>
        <taxon>Menispermoideae</taxon>
        <taxon>Cissampelideae</taxon>
        <taxon>Stephania</taxon>
    </lineage>
</organism>
<keyword evidence="4" id="KW-1185">Reference proteome</keyword>
<comment type="caution">
    <text evidence="3">The sequence shown here is derived from an EMBL/GenBank/DDBJ whole genome shotgun (WGS) entry which is preliminary data.</text>
</comment>
<protein>
    <recommendedName>
        <fullName evidence="2">Myb/SANT-like domain-containing protein</fullName>
    </recommendedName>
</protein>
<name>A0AAP0KFI3_9MAGN</name>
<proteinExistence type="predicted"/>
<dbReference type="EMBL" id="JBBNAF010000004">
    <property type="protein sequence ID" value="KAK9150554.1"/>
    <property type="molecule type" value="Genomic_DNA"/>
</dbReference>
<dbReference type="Proteomes" id="UP001420932">
    <property type="component" value="Unassembled WGS sequence"/>
</dbReference>
<feature type="region of interest" description="Disordered" evidence="1">
    <location>
        <begin position="153"/>
        <end position="183"/>
    </location>
</feature>
<dbReference type="Pfam" id="PF12776">
    <property type="entry name" value="Myb_DNA-bind_3"/>
    <property type="match status" value="1"/>
</dbReference>
<gene>
    <name evidence="3" type="ORF">Syun_008863</name>
</gene>
<feature type="domain" description="Myb/SANT-like" evidence="2">
    <location>
        <begin position="23"/>
        <end position="124"/>
    </location>
</feature>
<dbReference type="PANTHER" id="PTHR46250:SF17">
    <property type="entry name" value="MYB_SANT-LIKE DOMAIN-CONTAINING PROTEIN"/>
    <property type="match status" value="1"/>
</dbReference>